<name>A0A6G4X2H3_9ACTN</name>
<accession>A0A6G4X2H3</accession>
<dbReference type="RefSeq" id="WP_165301086.1">
    <property type="nucleotide sequence ID" value="NZ_JAAKZZ010000305.1"/>
</dbReference>
<proteinExistence type="predicted"/>
<organism evidence="1 2">
    <name type="scientific">Streptomyces boncukensis</name>
    <dbReference type="NCBI Taxonomy" id="2711219"/>
    <lineage>
        <taxon>Bacteria</taxon>
        <taxon>Bacillati</taxon>
        <taxon>Actinomycetota</taxon>
        <taxon>Actinomycetes</taxon>
        <taxon>Kitasatosporales</taxon>
        <taxon>Streptomycetaceae</taxon>
        <taxon>Streptomyces</taxon>
    </lineage>
</organism>
<keyword evidence="2" id="KW-1185">Reference proteome</keyword>
<dbReference type="InterPro" id="IPR018963">
    <property type="entry name" value="Mycophage_D29_Gp19"/>
</dbReference>
<dbReference type="Pfam" id="PF09355">
    <property type="entry name" value="Phage_Gp19"/>
    <property type="match status" value="1"/>
</dbReference>
<protein>
    <submittedName>
        <fullName evidence="1">Uncharacterized protein</fullName>
    </submittedName>
</protein>
<dbReference type="Proteomes" id="UP000477722">
    <property type="component" value="Unassembled WGS sequence"/>
</dbReference>
<evidence type="ECO:0000313" key="1">
    <source>
        <dbReference type="EMBL" id="NGO71453.1"/>
    </source>
</evidence>
<comment type="caution">
    <text evidence="1">The sequence shown here is derived from an EMBL/GenBank/DDBJ whole genome shotgun (WGS) entry which is preliminary data.</text>
</comment>
<reference evidence="1 2" key="1">
    <citation type="submission" date="2020-02" db="EMBL/GenBank/DDBJ databases">
        <title>Whole-genome analyses of novel actinobacteria.</title>
        <authorList>
            <person name="Sahin N."/>
            <person name="Tatar D."/>
        </authorList>
    </citation>
    <scope>NUCLEOTIDE SEQUENCE [LARGE SCALE GENOMIC DNA]</scope>
    <source>
        <strain evidence="1 2">SB3404</strain>
    </source>
</reference>
<dbReference type="AlphaFoldDB" id="A0A6G4X2H3"/>
<dbReference type="EMBL" id="JAAKZZ010000305">
    <property type="protein sequence ID" value="NGO71453.1"/>
    <property type="molecule type" value="Genomic_DNA"/>
</dbReference>
<sequence>MAYATVDDVAARLGRDLDEAEQRLAAVLLDDIEERIRARIPDLDDRVTASEHYRALVVSVEAAAVVRVLRNPGGYRSETEGNYAYAIDTRAAAGYLTILDEEWRLLGAGNGAFTAVPYLDPIRHDPRHLVRYPRGTGPYLPLDREWWPP</sequence>
<evidence type="ECO:0000313" key="2">
    <source>
        <dbReference type="Proteomes" id="UP000477722"/>
    </source>
</evidence>
<gene>
    <name evidence="1" type="ORF">G5C65_24495</name>
</gene>